<dbReference type="RefSeq" id="XP_013893552.1">
    <property type="nucleotide sequence ID" value="XM_014038098.1"/>
</dbReference>
<dbReference type="Gene3D" id="3.30.1490.150">
    <property type="entry name" value="Hypothetical protein ph0010, domain 2"/>
    <property type="match status" value="1"/>
</dbReference>
<dbReference type="GeneID" id="25730893"/>
<dbReference type="InterPro" id="IPR023473">
    <property type="entry name" value="AMMECR1"/>
</dbReference>
<dbReference type="PROSITE" id="PS51112">
    <property type="entry name" value="AMMECR1"/>
    <property type="match status" value="1"/>
</dbReference>
<feature type="domain" description="AMMECR1" evidence="2">
    <location>
        <begin position="1"/>
        <end position="123"/>
    </location>
</feature>
<proteinExistence type="predicted"/>
<feature type="region of interest" description="Disordered" evidence="1">
    <location>
        <begin position="129"/>
        <end position="148"/>
    </location>
</feature>
<name>A0A0D2J3K3_9CHLO</name>
<dbReference type="KEGG" id="mng:MNEG_13431"/>
<dbReference type="PANTHER" id="PTHR13016">
    <property type="entry name" value="AMMECR1 HOMOLOG"/>
    <property type="match status" value="1"/>
</dbReference>
<dbReference type="STRING" id="145388.A0A0D2J3K3"/>
<dbReference type="PANTHER" id="PTHR13016:SF0">
    <property type="entry name" value="AMME SYNDROME CANDIDATE GENE 1 PROTEIN"/>
    <property type="match status" value="1"/>
</dbReference>
<organism evidence="3 4">
    <name type="scientific">Monoraphidium neglectum</name>
    <dbReference type="NCBI Taxonomy" id="145388"/>
    <lineage>
        <taxon>Eukaryota</taxon>
        <taxon>Viridiplantae</taxon>
        <taxon>Chlorophyta</taxon>
        <taxon>core chlorophytes</taxon>
        <taxon>Chlorophyceae</taxon>
        <taxon>CS clade</taxon>
        <taxon>Sphaeropleales</taxon>
        <taxon>Selenastraceae</taxon>
        <taxon>Monoraphidium</taxon>
    </lineage>
</organism>
<evidence type="ECO:0000313" key="4">
    <source>
        <dbReference type="Proteomes" id="UP000054498"/>
    </source>
</evidence>
<reference evidence="3 4" key="1">
    <citation type="journal article" date="2013" name="BMC Genomics">
        <title>Reconstruction of the lipid metabolism for the microalga Monoraphidium neglectum from its genome sequence reveals characteristics suitable for biofuel production.</title>
        <authorList>
            <person name="Bogen C."/>
            <person name="Al-Dilaimi A."/>
            <person name="Albersmeier A."/>
            <person name="Wichmann J."/>
            <person name="Grundmann M."/>
            <person name="Rupp O."/>
            <person name="Lauersen K.J."/>
            <person name="Blifernez-Klassen O."/>
            <person name="Kalinowski J."/>
            <person name="Goesmann A."/>
            <person name="Mussgnug J.H."/>
            <person name="Kruse O."/>
        </authorList>
    </citation>
    <scope>NUCLEOTIDE SEQUENCE [LARGE SCALE GENOMIC DNA]</scope>
    <source>
        <strain evidence="3 4">SAG 48.87</strain>
    </source>
</reference>
<evidence type="ECO:0000259" key="2">
    <source>
        <dbReference type="PROSITE" id="PS51112"/>
    </source>
</evidence>
<dbReference type="AlphaFoldDB" id="A0A0D2J3K3"/>
<sequence length="148" mass="16436">MSCSALRDSRFAPIAARELPHLTCGVSLLREFEEARGWEDWEVGTHGLIIEFTDPRMRCRRSATFLPEVAGEQGWDRQQTIDSLIRKAGYDGRVDDALRRSLKVTRYQSSKAKISYHDYAAHGGSCRDEERAGGAADGAPSEAATVYA</sequence>
<dbReference type="Pfam" id="PF01871">
    <property type="entry name" value="AMMECR1"/>
    <property type="match status" value="1"/>
</dbReference>
<dbReference type="InterPro" id="IPR002733">
    <property type="entry name" value="AMMECR1_domain"/>
</dbReference>
<accession>A0A0D2J3K3</accession>
<evidence type="ECO:0000313" key="3">
    <source>
        <dbReference type="EMBL" id="KIY94532.1"/>
    </source>
</evidence>
<dbReference type="InterPro" id="IPR036071">
    <property type="entry name" value="AMMECR1_dom_sf"/>
</dbReference>
<dbReference type="EMBL" id="KK104039">
    <property type="protein sequence ID" value="KIY94532.1"/>
    <property type="molecule type" value="Genomic_DNA"/>
</dbReference>
<dbReference type="OrthoDB" id="24630at2759"/>
<protein>
    <recommendedName>
        <fullName evidence="2">AMMECR1 domain-containing protein</fullName>
    </recommendedName>
</protein>
<evidence type="ECO:0000256" key="1">
    <source>
        <dbReference type="SAM" id="MobiDB-lite"/>
    </source>
</evidence>
<gene>
    <name evidence="3" type="ORF">MNEG_13431</name>
</gene>
<dbReference type="SUPFAM" id="SSF143447">
    <property type="entry name" value="AMMECR1-like"/>
    <property type="match status" value="1"/>
</dbReference>
<dbReference type="Proteomes" id="UP000054498">
    <property type="component" value="Unassembled WGS sequence"/>
</dbReference>
<keyword evidence="4" id="KW-1185">Reference proteome</keyword>